<dbReference type="RefSeq" id="WP_207135076.1">
    <property type="nucleotide sequence ID" value="NZ_JAFLNA010000011.1"/>
</dbReference>
<evidence type="ECO:0000256" key="1">
    <source>
        <dbReference type="SAM" id="MobiDB-lite"/>
    </source>
</evidence>
<evidence type="ECO:0000313" key="3">
    <source>
        <dbReference type="Proteomes" id="UP000664699"/>
    </source>
</evidence>
<feature type="region of interest" description="Disordered" evidence="1">
    <location>
        <begin position="774"/>
        <end position="804"/>
    </location>
</feature>
<organism evidence="2 3">
    <name type="scientific">Agrobacterium burrii</name>
    <dbReference type="NCBI Taxonomy" id="2815339"/>
    <lineage>
        <taxon>Bacteria</taxon>
        <taxon>Pseudomonadati</taxon>
        <taxon>Pseudomonadota</taxon>
        <taxon>Alphaproteobacteria</taxon>
        <taxon>Hyphomicrobiales</taxon>
        <taxon>Rhizobiaceae</taxon>
        <taxon>Rhizobium/Agrobacterium group</taxon>
        <taxon>Agrobacterium</taxon>
        <taxon>Agrobacterium tumefaciens complex</taxon>
    </lineage>
</organism>
<dbReference type="InterPro" id="IPR036844">
    <property type="entry name" value="Hint_dom_sf"/>
</dbReference>
<proteinExistence type="predicted"/>
<dbReference type="InterPro" id="IPR006141">
    <property type="entry name" value="Intein_N"/>
</dbReference>
<protein>
    <recommendedName>
        <fullName evidence="4">Intein C-terminal splicing domain-containing protein</fullName>
    </recommendedName>
</protein>
<gene>
    <name evidence="2" type="ORF">JZX89_19475</name>
</gene>
<accession>A0ABS3ELZ7</accession>
<dbReference type="SUPFAM" id="SSF69318">
    <property type="entry name" value="Integrin alpha N-terminal domain"/>
    <property type="match status" value="1"/>
</dbReference>
<dbReference type="CDD" id="cd00081">
    <property type="entry name" value="Hint"/>
    <property type="match status" value="1"/>
</dbReference>
<dbReference type="PROSITE" id="PS50817">
    <property type="entry name" value="INTEIN_N_TER"/>
    <property type="match status" value="1"/>
</dbReference>
<dbReference type="InterPro" id="IPR030934">
    <property type="entry name" value="Intein_C"/>
</dbReference>
<feature type="compositionally biased region" description="Polar residues" evidence="1">
    <location>
        <begin position="491"/>
        <end position="503"/>
    </location>
</feature>
<dbReference type="InterPro" id="IPR028994">
    <property type="entry name" value="Integrin_alpha_N"/>
</dbReference>
<dbReference type="PROSITE" id="PS50818">
    <property type="entry name" value="INTEIN_C_TER"/>
    <property type="match status" value="1"/>
</dbReference>
<dbReference type="Gene3D" id="2.170.16.10">
    <property type="entry name" value="Hedgehog/Intein (Hint) domain"/>
    <property type="match status" value="1"/>
</dbReference>
<dbReference type="SUPFAM" id="SSF51294">
    <property type="entry name" value="Hedgehog/intein (Hint) domain"/>
    <property type="match status" value="1"/>
</dbReference>
<dbReference type="EMBL" id="JAFLNA010000011">
    <property type="protein sequence ID" value="MBO0132926.1"/>
    <property type="molecule type" value="Genomic_DNA"/>
</dbReference>
<reference evidence="2 3" key="1">
    <citation type="submission" date="2021-03" db="EMBL/GenBank/DDBJ databases">
        <title>Whole genome sequence of Agrobacterium sp. strain Rnr.</title>
        <authorList>
            <person name="Mafakheri H."/>
            <person name="Taghavi S.M."/>
            <person name="Nemanja K."/>
            <person name="Osdaghi E."/>
        </authorList>
    </citation>
    <scope>NUCLEOTIDE SEQUENCE [LARGE SCALE GENOMIC DNA]</scope>
    <source>
        <strain evidence="2 3">Rnr</strain>
    </source>
</reference>
<keyword evidence="3" id="KW-1185">Reference proteome</keyword>
<feature type="region of interest" description="Disordered" evidence="1">
    <location>
        <begin position="489"/>
        <end position="538"/>
    </location>
</feature>
<evidence type="ECO:0000313" key="2">
    <source>
        <dbReference type="EMBL" id="MBO0132926.1"/>
    </source>
</evidence>
<feature type="compositionally biased region" description="Low complexity" evidence="1">
    <location>
        <begin position="516"/>
        <end position="534"/>
    </location>
</feature>
<sequence>MDWWSDVKEWSYSNFTPAGWEDWAKSQNAHYQDAAVSLNSKNNLGFTTENMDSLKHTIAAAYGANAEGRFTTSLRGYGNEIVAGAKGRDGWNEHIKDMYNNEVGMAAASWLKGSLNRPATNADIDVVVSRLARAGEIERSATKSEGSWGNALKAVVYLGVPLNYAAHRNVYAALDKMKPDILNELKMSAQCFPADVLITSGSGKSVFISDLRIGDVVLAFDPSTALGRGAFVPRRVTHLFRNVTTSWLKLTWQEAGEPHELICTPGHHFLDQFGNFPPIEELIAAGRATLVLASGELVEVSAERIVYSVETADLFEKAKVQGAVAGATAFQPVVVEGWQTYNFEVEDLHTYVAGGVRVHNISADWAHDEDRALAKTLQALVVSKVPIEYAVSLGQGVRGVDEDRRTGQLVGFTTAGRAIPLDRTVYTTLLAERGGETASTIDRAEIAARGAIERGASRSDARAAAYGEAQRWGLDTYEGFDQVIDRAMRQQAASRGTKTGAQPSGSSGKGGGGDGQSENSRSSSRSESSSGSSGKPILLDLNGDGLSIDRLRESSQFIDFDGDGYLRRTAWAQNGDGVLILDANGDGVITRSSEFVFTDWDPSASGDLEAVKNVFDTNRNGKLDAGDTRWNAFKVSINGQLKSLKELGIASIDLTPKGSGQSFSDGSAIVGTTTFTRSDGSTGMVGDAILANDQNDYKISRSTTKNADGTSSELIVGYAKDGNVAFRNLVGKSANGSTVTTKFDDDGDGIFERSQSKFVSIEISGNRIETVKNFNPDGSLTNSDKTDRSPNGRKITTTLDKNGDGAADERQLLESFADGSSRTITQQLHLDGAASKTVIINVSADGLSKTTSTDLTGDGVADRYVSDIKTSGKTAQERVVTELAGNGALLSKETTTTTTIAAAVTTLTDNDFNGDGKRDRYVQERTSTDNVGDVITKRTSYSSNNAVLKEEVFRVTADGRSNFSSTDIDGDGKVDTYTSDIIALDAAGAWVRTKRARSAAGPLLSQWTFKMQPDRKSYIETFDINGDDLFDKSLVMTTGSDGATTTTETRFNTDRSVVSRSSIVTSSNGNSTTVTNDANGDGVIDSKIVTTKITAPDKSSTVTTQTLTGNGKLVSQTISKTSPDATSRNFSEDLDGDGVADRQTVDSVVLNSDGSPCFQNAFSVSLLPI</sequence>
<feature type="compositionally biased region" description="Polar residues" evidence="1">
    <location>
        <begin position="774"/>
        <end position="783"/>
    </location>
</feature>
<evidence type="ECO:0008006" key="4">
    <source>
        <dbReference type="Google" id="ProtNLM"/>
    </source>
</evidence>
<comment type="caution">
    <text evidence="2">The sequence shown here is derived from an EMBL/GenBank/DDBJ whole genome shotgun (WGS) entry which is preliminary data.</text>
</comment>
<dbReference type="Proteomes" id="UP000664699">
    <property type="component" value="Unassembled WGS sequence"/>
</dbReference>
<name>A0ABS3ELZ7_9HYPH</name>